<dbReference type="InterPro" id="IPR036374">
    <property type="entry name" value="OxRdtase_Mopterin-bd_sf"/>
</dbReference>
<feature type="chain" id="PRO_5045033307" evidence="1">
    <location>
        <begin position="26"/>
        <end position="158"/>
    </location>
</feature>
<keyword evidence="5" id="KW-1185">Reference proteome</keyword>
<dbReference type="InterPro" id="IPR000572">
    <property type="entry name" value="OxRdtase_Mopterin-bd_dom"/>
</dbReference>
<feature type="signal peptide" evidence="1">
    <location>
        <begin position="1"/>
        <end position="25"/>
    </location>
</feature>
<reference evidence="3" key="3">
    <citation type="submission" date="2024-09" db="EMBL/GenBank/DDBJ databases">
        <authorList>
            <person name="Sun Q."/>
            <person name="Mori K."/>
        </authorList>
    </citation>
    <scope>NUCLEOTIDE SEQUENCE</scope>
    <source>
        <strain evidence="3">NBRC 113428</strain>
    </source>
</reference>
<keyword evidence="1" id="KW-0732">Signal</keyword>
<feature type="domain" description="Oxidoreductase molybdopterin-binding" evidence="2">
    <location>
        <begin position="39"/>
        <end position="132"/>
    </location>
</feature>
<evidence type="ECO:0000256" key="1">
    <source>
        <dbReference type="SAM" id="SignalP"/>
    </source>
</evidence>
<sequence length="158" mass="17512">MMRIKRTFLTGLLALLLAAPTLGYAQDILTVTTPDRTESFTLEEILAMPQTTVVTKNDYVDEATTFQGPALRSVLEGMDVARGATLKMVALNDFSSKVPAADAFEYDVILAVLLNGETMSVRDKGPIWVIYPMDGNPELHDEIYNDRLVWQLKSISVD</sequence>
<dbReference type="EMBL" id="JBHSWA010000005">
    <property type="protein sequence ID" value="MFC6643987.1"/>
    <property type="molecule type" value="Genomic_DNA"/>
</dbReference>
<organism evidence="3 5">
    <name type="scientific">Sulfitobacter profundi</name>
    <dbReference type="NCBI Taxonomy" id="2679961"/>
    <lineage>
        <taxon>Bacteria</taxon>
        <taxon>Pseudomonadati</taxon>
        <taxon>Pseudomonadota</taxon>
        <taxon>Alphaproteobacteria</taxon>
        <taxon>Rhodobacterales</taxon>
        <taxon>Roseobacteraceae</taxon>
        <taxon>Sulfitobacter</taxon>
    </lineage>
</organism>
<gene>
    <name evidence="3" type="ORF">ACFQAU_21260</name>
    <name evidence="4" type="ORF">ACFQAU_21990</name>
</gene>
<dbReference type="Gene3D" id="3.90.420.10">
    <property type="entry name" value="Oxidoreductase, molybdopterin-binding domain"/>
    <property type="match status" value="1"/>
</dbReference>
<proteinExistence type="predicted"/>
<protein>
    <submittedName>
        <fullName evidence="3">Molybdopterin-dependent oxidoreductase</fullName>
    </submittedName>
</protein>
<dbReference type="EMBL" id="JBHSWA010000005">
    <property type="protein sequence ID" value="MFC6643865.1"/>
    <property type="molecule type" value="Genomic_DNA"/>
</dbReference>
<evidence type="ECO:0000313" key="4">
    <source>
        <dbReference type="EMBL" id="MFC6643987.1"/>
    </source>
</evidence>
<evidence type="ECO:0000313" key="5">
    <source>
        <dbReference type="Proteomes" id="UP001596403"/>
    </source>
</evidence>
<accession>A0ABW1Z656</accession>
<evidence type="ECO:0000259" key="2">
    <source>
        <dbReference type="Pfam" id="PF00174"/>
    </source>
</evidence>
<evidence type="ECO:0000313" key="3">
    <source>
        <dbReference type="EMBL" id="MFC6643865.1"/>
    </source>
</evidence>
<dbReference type="Proteomes" id="UP001596403">
    <property type="component" value="Unassembled WGS sequence"/>
</dbReference>
<name>A0ABW1Z656_9RHOB</name>
<comment type="caution">
    <text evidence="3">The sequence shown here is derived from an EMBL/GenBank/DDBJ whole genome shotgun (WGS) entry which is preliminary data.</text>
</comment>
<dbReference type="SUPFAM" id="SSF56524">
    <property type="entry name" value="Oxidoreductase molybdopterin-binding domain"/>
    <property type="match status" value="1"/>
</dbReference>
<reference evidence="5" key="2">
    <citation type="journal article" date="2019" name="Int. J. Syst. Evol. Microbiol.">
        <title>The Global Catalogue of Microorganisms (GCM) 10K type strain sequencing project: providing services to taxonomists for standard genome sequencing and annotation.</title>
        <authorList>
            <consortium name="The Broad Institute Genomics Platform"/>
            <consortium name="The Broad Institute Genome Sequencing Center for Infectious Disease"/>
            <person name="Wu L."/>
            <person name="Ma J."/>
        </authorList>
    </citation>
    <scope>NUCLEOTIDE SEQUENCE [LARGE SCALE GENOMIC DNA]</scope>
    <source>
        <strain evidence="5">NBRC 111368</strain>
    </source>
</reference>
<dbReference type="Pfam" id="PF00174">
    <property type="entry name" value="Oxidored_molyb"/>
    <property type="match status" value="1"/>
</dbReference>
<reference evidence="3" key="1">
    <citation type="journal article" date="2014" name="Int. J. Syst. Evol. Microbiol.">
        <title>Complete genome of a new Firmicutes species belonging to the dominant human colonic microbiota ('Ruminococcus bicirculans') reveals two chromosomes and a selective capacity to utilize plant glucans.</title>
        <authorList>
            <consortium name="NISC Comparative Sequencing Program"/>
            <person name="Wegmann U."/>
            <person name="Louis P."/>
            <person name="Goesmann A."/>
            <person name="Henrissat B."/>
            <person name="Duncan S.H."/>
            <person name="Flint H.J."/>
        </authorList>
    </citation>
    <scope>NUCLEOTIDE SEQUENCE</scope>
    <source>
        <strain evidence="3">NBRC 113428</strain>
    </source>
</reference>
<dbReference type="RefSeq" id="WP_240791662.1">
    <property type="nucleotide sequence ID" value="NZ_JBHSWA010000005.1"/>
</dbReference>